<accession>A0A2G5VT66</accession>
<feature type="domain" description="F-box" evidence="12">
    <location>
        <begin position="2"/>
        <end position="49"/>
    </location>
</feature>
<comment type="catalytic activity">
    <reaction evidence="11">
        <text>O-phospho-L-serine + 2-oxoglutarate = 3-phosphooxypyruvate + L-glutamate</text>
        <dbReference type="Rhea" id="RHEA:14329"/>
        <dbReference type="ChEBI" id="CHEBI:16810"/>
        <dbReference type="ChEBI" id="CHEBI:18110"/>
        <dbReference type="ChEBI" id="CHEBI:29985"/>
        <dbReference type="ChEBI" id="CHEBI:57524"/>
        <dbReference type="EC" id="2.6.1.52"/>
    </reaction>
</comment>
<evidence type="ECO:0000256" key="6">
    <source>
        <dbReference type="ARBA" id="ARBA00022605"/>
    </source>
</evidence>
<keyword evidence="14" id="KW-1185">Reference proteome</keyword>
<evidence type="ECO:0000256" key="3">
    <source>
        <dbReference type="ARBA" id="ARBA00006904"/>
    </source>
</evidence>
<dbReference type="OrthoDB" id="1703350at2759"/>
<organism evidence="13 14">
    <name type="scientific">Caenorhabditis nigoni</name>
    <dbReference type="NCBI Taxonomy" id="1611254"/>
    <lineage>
        <taxon>Eukaryota</taxon>
        <taxon>Metazoa</taxon>
        <taxon>Ecdysozoa</taxon>
        <taxon>Nematoda</taxon>
        <taxon>Chromadorea</taxon>
        <taxon>Rhabditida</taxon>
        <taxon>Rhabditina</taxon>
        <taxon>Rhabditomorpha</taxon>
        <taxon>Rhabditoidea</taxon>
        <taxon>Rhabditidae</taxon>
        <taxon>Peloderinae</taxon>
        <taxon>Caenorhabditis</taxon>
    </lineage>
</organism>
<keyword evidence="9" id="KW-0718">Serine biosynthesis</keyword>
<dbReference type="Pfam" id="PF00266">
    <property type="entry name" value="Aminotran_5"/>
    <property type="match status" value="1"/>
</dbReference>
<dbReference type="InterPro" id="IPR015424">
    <property type="entry name" value="PyrdxlP-dep_Trfase"/>
</dbReference>
<dbReference type="EMBL" id="PDUG01000001">
    <property type="protein sequence ID" value="PIC54982.1"/>
    <property type="molecule type" value="Genomic_DNA"/>
</dbReference>
<dbReference type="GO" id="GO:0004648">
    <property type="term" value="F:O-phospho-L-serine:2-oxoglutarate aminotransferase activity"/>
    <property type="evidence" value="ECO:0007669"/>
    <property type="project" value="UniProtKB-EC"/>
</dbReference>
<dbReference type="STRING" id="1611254.A0A2G5VT66"/>
<dbReference type="Pfam" id="PF07735">
    <property type="entry name" value="FBA_2"/>
    <property type="match status" value="1"/>
</dbReference>
<evidence type="ECO:0000256" key="11">
    <source>
        <dbReference type="ARBA" id="ARBA00049007"/>
    </source>
</evidence>
<dbReference type="EC" id="2.6.1.52" evidence="4"/>
<dbReference type="GO" id="GO:0006564">
    <property type="term" value="P:L-serine biosynthetic process"/>
    <property type="evidence" value="ECO:0007669"/>
    <property type="project" value="UniProtKB-KW"/>
</dbReference>
<keyword evidence="7" id="KW-0808">Transferase</keyword>
<dbReference type="AlphaFoldDB" id="A0A2G5VT66"/>
<dbReference type="Pfam" id="PF00646">
    <property type="entry name" value="F-box"/>
    <property type="match status" value="1"/>
</dbReference>
<evidence type="ECO:0000256" key="8">
    <source>
        <dbReference type="ARBA" id="ARBA00022898"/>
    </source>
</evidence>
<comment type="caution">
    <text evidence="13">The sequence shown here is derived from an EMBL/GenBank/DDBJ whole genome shotgun (WGS) entry which is preliminary data.</text>
</comment>
<protein>
    <recommendedName>
        <fullName evidence="4">phosphoserine transaminase</fullName>
        <ecNumber evidence="4">2.6.1.52</ecNumber>
    </recommendedName>
</protein>
<evidence type="ECO:0000313" key="14">
    <source>
        <dbReference type="Proteomes" id="UP000230233"/>
    </source>
</evidence>
<keyword evidence="6" id="KW-0028">Amino-acid biosynthesis</keyword>
<evidence type="ECO:0000256" key="7">
    <source>
        <dbReference type="ARBA" id="ARBA00022679"/>
    </source>
</evidence>
<evidence type="ECO:0000259" key="12">
    <source>
        <dbReference type="PROSITE" id="PS50181"/>
    </source>
</evidence>
<evidence type="ECO:0000256" key="1">
    <source>
        <dbReference type="ARBA" id="ARBA00001933"/>
    </source>
</evidence>
<dbReference type="FunFam" id="3.90.1150.10:FF:000006">
    <property type="entry name" value="Phosphoserine aminotransferase"/>
    <property type="match status" value="1"/>
</dbReference>
<comment type="cofactor">
    <cofactor evidence="1">
        <name>pyridoxal 5'-phosphate</name>
        <dbReference type="ChEBI" id="CHEBI:597326"/>
    </cofactor>
</comment>
<dbReference type="PANTHER" id="PTHR43247">
    <property type="entry name" value="PHOSPHOSERINE AMINOTRANSFERASE"/>
    <property type="match status" value="1"/>
</dbReference>
<dbReference type="InterPro" id="IPR001810">
    <property type="entry name" value="F-box_dom"/>
</dbReference>
<evidence type="ECO:0000256" key="10">
    <source>
        <dbReference type="ARBA" id="ARBA00047630"/>
    </source>
</evidence>
<comment type="catalytic activity">
    <reaction evidence="10">
        <text>4-(phosphooxy)-L-threonine + 2-oxoglutarate = (R)-3-hydroxy-2-oxo-4-phosphooxybutanoate + L-glutamate</text>
        <dbReference type="Rhea" id="RHEA:16573"/>
        <dbReference type="ChEBI" id="CHEBI:16810"/>
        <dbReference type="ChEBI" id="CHEBI:29985"/>
        <dbReference type="ChEBI" id="CHEBI:58452"/>
        <dbReference type="ChEBI" id="CHEBI:58538"/>
        <dbReference type="EC" id="2.6.1.52"/>
    </reaction>
</comment>
<dbReference type="SUPFAM" id="SSF53383">
    <property type="entry name" value="PLP-dependent transferases"/>
    <property type="match status" value="1"/>
</dbReference>
<comment type="pathway">
    <text evidence="2">Amino-acid biosynthesis; L-serine biosynthesis; L-serine from 3-phospho-D-glycerate: step 2/3.</text>
</comment>
<dbReference type="UniPathway" id="UPA00135">
    <property type="reaction ID" value="UER00197"/>
</dbReference>
<dbReference type="InterPro" id="IPR015421">
    <property type="entry name" value="PyrdxlP-dep_Trfase_major"/>
</dbReference>
<evidence type="ECO:0000256" key="2">
    <source>
        <dbReference type="ARBA" id="ARBA00005099"/>
    </source>
</evidence>
<dbReference type="PROSITE" id="PS50181">
    <property type="entry name" value="FBOX"/>
    <property type="match status" value="1"/>
</dbReference>
<dbReference type="Proteomes" id="UP000230233">
    <property type="component" value="Chromosome I"/>
</dbReference>
<dbReference type="GO" id="GO:0005737">
    <property type="term" value="C:cytoplasm"/>
    <property type="evidence" value="ECO:0007669"/>
    <property type="project" value="TreeGrafter"/>
</dbReference>
<dbReference type="Gene3D" id="3.40.640.10">
    <property type="entry name" value="Type I PLP-dependent aspartate aminotransferase-like (Major domain)"/>
    <property type="match status" value="1"/>
</dbReference>
<dbReference type="Gene3D" id="3.90.1150.10">
    <property type="entry name" value="Aspartate Aminotransferase, domain 1"/>
    <property type="match status" value="1"/>
</dbReference>
<name>A0A2G5VT66_9PELO</name>
<reference evidence="14" key="1">
    <citation type="submission" date="2017-10" db="EMBL/GenBank/DDBJ databases">
        <title>Rapid genome shrinkage in a self-fertile nematode reveals novel sperm competition proteins.</title>
        <authorList>
            <person name="Yin D."/>
            <person name="Schwarz E.M."/>
            <person name="Thomas C.G."/>
            <person name="Felde R.L."/>
            <person name="Korf I.F."/>
            <person name="Cutter A.D."/>
            <person name="Schartner C.M."/>
            <person name="Ralston E.J."/>
            <person name="Meyer B.J."/>
            <person name="Haag E.S."/>
        </authorList>
    </citation>
    <scope>NUCLEOTIDE SEQUENCE [LARGE SCALE GENOMIC DNA]</scope>
    <source>
        <strain evidence="14">JU1422</strain>
    </source>
</reference>
<evidence type="ECO:0000256" key="4">
    <source>
        <dbReference type="ARBA" id="ARBA00013030"/>
    </source>
</evidence>
<comment type="similarity">
    <text evidence="3">Belongs to the class-V pyridoxal-phosphate-dependent aminotransferase family. SerC subfamily.</text>
</comment>
<dbReference type="HAMAP" id="MF_00160">
    <property type="entry name" value="SerC_aminotrans_5"/>
    <property type="match status" value="1"/>
</dbReference>
<evidence type="ECO:0000256" key="5">
    <source>
        <dbReference type="ARBA" id="ARBA00022576"/>
    </source>
</evidence>
<keyword evidence="8" id="KW-0663">Pyridoxal phosphate</keyword>
<dbReference type="UniPathway" id="UPA00244">
    <property type="reaction ID" value="UER00311"/>
</dbReference>
<evidence type="ECO:0000313" key="13">
    <source>
        <dbReference type="EMBL" id="PIC54982.1"/>
    </source>
</evidence>
<dbReference type="InterPro" id="IPR012885">
    <property type="entry name" value="F-box_Sdz-33"/>
</dbReference>
<dbReference type="InterPro" id="IPR022278">
    <property type="entry name" value="Pser_aminoTfrase"/>
</dbReference>
<dbReference type="PANTHER" id="PTHR43247:SF1">
    <property type="entry name" value="PHOSPHOSERINE AMINOTRANSFERASE"/>
    <property type="match status" value="1"/>
</dbReference>
<sequence length="512" mass="58545">MPFPILHTPFVVLSEIISLLEPKEIVTVSFCSKKARRLLKRRHQRREPLGWRLYMIDYGYWARVDIVTPHHSYPVLSAVHISVARYESEHKSIQMNGYKRGFSCDIPVLYFEDRVMGSKMIVDYVTDLFNQDVYGLIMDRNGIWAIEWINNRQEKMLNGLELVENDVYNCYGDAPLNYILRNKGATDYYKLRDKVSDNFRFDGKLGPAIQLSIHSNGHWVTLDNLKNFDFMRIEVEESRLSVSDLHSFLEHWRSGGSRRLAYLQLVFEKDTDFEHFDEELELVEKPNVVDNRLSDEEIANSLDGYSIQRDDGVKATIHFGIRHFVLIVWHPTHGVVFGGAQKNLGAAGLTIVIVRKDLIGKQQAITPAVFSYKEMIANNSLYNTPPTGGIYTTNLVLKWIKSKSGLNAIYELNLKKSGLIYGIIDNSNGFYHCAVDKRYRSIMNVCFRIGGAAGNEDLEAEFLKGAAERNMISLKGHRSVGGIRASLYNAITLEETQVLATWMNEFQKAHSA</sequence>
<gene>
    <name evidence="13" type="primary">Cnig_chr_I.g448</name>
    <name evidence="13" type="ORF">B9Z55_000448</name>
</gene>
<dbReference type="GO" id="GO:0030170">
    <property type="term" value="F:pyridoxal phosphate binding"/>
    <property type="evidence" value="ECO:0007669"/>
    <property type="project" value="TreeGrafter"/>
</dbReference>
<dbReference type="InterPro" id="IPR015422">
    <property type="entry name" value="PyrdxlP-dep_Trfase_small"/>
</dbReference>
<dbReference type="InterPro" id="IPR000192">
    <property type="entry name" value="Aminotrans_V_dom"/>
</dbReference>
<keyword evidence="5" id="KW-0032">Aminotransferase</keyword>
<evidence type="ECO:0000256" key="9">
    <source>
        <dbReference type="ARBA" id="ARBA00023299"/>
    </source>
</evidence>
<proteinExistence type="inferred from homology"/>